<reference evidence="5 6" key="1">
    <citation type="submission" date="2016-10" db="EMBL/GenBank/DDBJ databases">
        <authorList>
            <person name="de Groot N.N."/>
        </authorList>
    </citation>
    <scope>NUCLEOTIDE SEQUENCE [LARGE SCALE GENOMIC DNA]</scope>
    <source>
        <strain evidence="5 6">DSM 44215</strain>
    </source>
</reference>
<dbReference type="InterPro" id="IPR001509">
    <property type="entry name" value="Epimerase_deHydtase"/>
</dbReference>
<evidence type="ECO:0000313" key="7">
    <source>
        <dbReference type="Proteomes" id="UP001265083"/>
    </source>
</evidence>
<dbReference type="InterPro" id="IPR036291">
    <property type="entry name" value="NAD(P)-bd_dom_sf"/>
</dbReference>
<dbReference type="NCBIfam" id="TIGR01777">
    <property type="entry name" value="yfcH"/>
    <property type="match status" value="1"/>
</dbReference>
<dbReference type="PANTHER" id="PTHR11092:SF0">
    <property type="entry name" value="EPIMERASE FAMILY PROTEIN SDR39U1"/>
    <property type="match status" value="1"/>
</dbReference>
<dbReference type="EMBL" id="JAVLUS010000015">
    <property type="protein sequence ID" value="MDS1115672.1"/>
    <property type="molecule type" value="Genomic_DNA"/>
</dbReference>
<reference evidence="4 7" key="2">
    <citation type="submission" date="2023-08" db="EMBL/GenBank/DDBJ databases">
        <title>Bioegradation of LLDPE and BLDPE plastic by marine bacteria from coast plastic debris.</title>
        <authorList>
            <person name="Rong Z."/>
        </authorList>
    </citation>
    <scope>NUCLEOTIDE SEQUENCE [LARGE SCALE GENOMIC DNA]</scope>
    <source>
        <strain evidence="4 7">Z-2</strain>
    </source>
</reference>
<dbReference type="Pfam" id="PF08338">
    <property type="entry name" value="DUF1731"/>
    <property type="match status" value="1"/>
</dbReference>
<organism evidence="5 6">
    <name type="scientific">Gordonia westfalica</name>
    <dbReference type="NCBI Taxonomy" id="158898"/>
    <lineage>
        <taxon>Bacteria</taxon>
        <taxon>Bacillati</taxon>
        <taxon>Actinomycetota</taxon>
        <taxon>Actinomycetes</taxon>
        <taxon>Mycobacteriales</taxon>
        <taxon>Gordoniaceae</taxon>
        <taxon>Gordonia</taxon>
    </lineage>
</organism>
<dbReference type="InterPro" id="IPR010099">
    <property type="entry name" value="SDR39U1"/>
</dbReference>
<evidence type="ECO:0000313" key="6">
    <source>
        <dbReference type="Proteomes" id="UP000183180"/>
    </source>
</evidence>
<dbReference type="PANTHER" id="PTHR11092">
    <property type="entry name" value="SUGAR NUCLEOTIDE EPIMERASE RELATED"/>
    <property type="match status" value="1"/>
</dbReference>
<evidence type="ECO:0000259" key="3">
    <source>
        <dbReference type="Pfam" id="PF08338"/>
    </source>
</evidence>
<dbReference type="Gene3D" id="3.40.50.720">
    <property type="entry name" value="NAD(P)-binding Rossmann-like Domain"/>
    <property type="match status" value="1"/>
</dbReference>
<sequence length="298" mass="31562">MRIAVAGSQGLIGNALVNSLRAAGHTVIRLVRREALADDEFSWDPETIGMPAESLDGVDAVVSLGGVGVGNSRWTGRFKQELRDSRIAPTEVLAEAVRELGIPTFISASATGFYGDTGNRAAVETDGPGEGFLAELVVDWERAATANAGPGTRVVLLRTAPVLSAQGGLLGKLRPLFKLGLGGPIGDGKQYFSWISLIDEVRAIEFLLDSPDIAGPVNLSAPGSLPFGEFCKALGKAVHRPALLQVPGFVARRVGGEMAEEMILFSQRVEPHVLTDHGFTFNHPQIREALAYATKPAS</sequence>
<dbReference type="InterPro" id="IPR013549">
    <property type="entry name" value="DUF1731"/>
</dbReference>
<dbReference type="EMBL" id="FNLM01000034">
    <property type="protein sequence ID" value="SDU42062.1"/>
    <property type="molecule type" value="Genomic_DNA"/>
</dbReference>
<dbReference type="Pfam" id="PF01370">
    <property type="entry name" value="Epimerase"/>
    <property type="match status" value="1"/>
</dbReference>
<evidence type="ECO:0000313" key="5">
    <source>
        <dbReference type="EMBL" id="SDU42062.1"/>
    </source>
</evidence>
<dbReference type="OrthoDB" id="9801773at2"/>
<feature type="domain" description="DUF1731" evidence="3">
    <location>
        <begin position="246"/>
        <end position="291"/>
    </location>
</feature>
<dbReference type="RefSeq" id="WP_074849401.1">
    <property type="nucleotide sequence ID" value="NZ_FNLM01000034.1"/>
</dbReference>
<dbReference type="AlphaFoldDB" id="A0A1H2ID60"/>
<dbReference type="SUPFAM" id="SSF51735">
    <property type="entry name" value="NAD(P)-binding Rossmann-fold domains"/>
    <property type="match status" value="1"/>
</dbReference>
<name>A0A1H2ID60_9ACTN</name>
<accession>A0A1H2ID60</accession>
<dbReference type="STRING" id="158898.SAMN04488548_1341055"/>
<evidence type="ECO:0000313" key="4">
    <source>
        <dbReference type="EMBL" id="MDS1115672.1"/>
    </source>
</evidence>
<dbReference type="Proteomes" id="UP001265083">
    <property type="component" value="Unassembled WGS sequence"/>
</dbReference>
<evidence type="ECO:0000259" key="2">
    <source>
        <dbReference type="Pfam" id="PF01370"/>
    </source>
</evidence>
<comment type="similarity">
    <text evidence="1">Belongs to the NAD(P)-dependent epimerase/dehydratase family. SDR39U1 subfamily.</text>
</comment>
<evidence type="ECO:0000256" key="1">
    <source>
        <dbReference type="ARBA" id="ARBA00009353"/>
    </source>
</evidence>
<gene>
    <name evidence="4" type="ORF">RD149_18130</name>
    <name evidence="5" type="ORF">SAMN04488548_1341055</name>
</gene>
<protein>
    <submittedName>
        <fullName evidence="4">TIGR01777 family oxidoreductase</fullName>
    </submittedName>
</protein>
<feature type="domain" description="NAD-dependent epimerase/dehydratase" evidence="2">
    <location>
        <begin position="3"/>
        <end position="212"/>
    </location>
</feature>
<dbReference type="Proteomes" id="UP000183180">
    <property type="component" value="Unassembled WGS sequence"/>
</dbReference>
<keyword evidence="7" id="KW-1185">Reference proteome</keyword>
<proteinExistence type="inferred from homology"/>